<name>A0A9N9NVV3_9GLOM</name>
<accession>A0A9N9NVV3</accession>
<feature type="non-terminal residue" evidence="2">
    <location>
        <position position="47"/>
    </location>
</feature>
<dbReference type="EMBL" id="CAJVPQ010030572">
    <property type="protein sequence ID" value="CAG8777056.1"/>
    <property type="molecule type" value="Genomic_DNA"/>
</dbReference>
<sequence length="47" mass="4885">SGSCDSELSRSRGCGRSCDGELSGSRGHDRGCGNESSKNHSSSHDKD</sequence>
<gene>
    <name evidence="2" type="ORF">FCALED_LOCUS17889</name>
</gene>
<keyword evidence="3" id="KW-1185">Reference proteome</keyword>
<feature type="non-terminal residue" evidence="2">
    <location>
        <position position="1"/>
    </location>
</feature>
<dbReference type="AlphaFoldDB" id="A0A9N9NVV3"/>
<evidence type="ECO:0000313" key="2">
    <source>
        <dbReference type="EMBL" id="CAG8777056.1"/>
    </source>
</evidence>
<organism evidence="2 3">
    <name type="scientific">Funneliformis caledonium</name>
    <dbReference type="NCBI Taxonomy" id="1117310"/>
    <lineage>
        <taxon>Eukaryota</taxon>
        <taxon>Fungi</taxon>
        <taxon>Fungi incertae sedis</taxon>
        <taxon>Mucoromycota</taxon>
        <taxon>Glomeromycotina</taxon>
        <taxon>Glomeromycetes</taxon>
        <taxon>Glomerales</taxon>
        <taxon>Glomeraceae</taxon>
        <taxon>Funneliformis</taxon>
    </lineage>
</organism>
<feature type="region of interest" description="Disordered" evidence="1">
    <location>
        <begin position="1"/>
        <end position="47"/>
    </location>
</feature>
<evidence type="ECO:0000256" key="1">
    <source>
        <dbReference type="SAM" id="MobiDB-lite"/>
    </source>
</evidence>
<proteinExistence type="predicted"/>
<dbReference type="Proteomes" id="UP000789570">
    <property type="component" value="Unassembled WGS sequence"/>
</dbReference>
<protein>
    <submittedName>
        <fullName evidence="2">4342_t:CDS:1</fullName>
    </submittedName>
</protein>
<comment type="caution">
    <text evidence="2">The sequence shown here is derived from an EMBL/GenBank/DDBJ whole genome shotgun (WGS) entry which is preliminary data.</text>
</comment>
<evidence type="ECO:0000313" key="3">
    <source>
        <dbReference type="Proteomes" id="UP000789570"/>
    </source>
</evidence>
<reference evidence="2" key="1">
    <citation type="submission" date="2021-06" db="EMBL/GenBank/DDBJ databases">
        <authorList>
            <person name="Kallberg Y."/>
            <person name="Tangrot J."/>
            <person name="Rosling A."/>
        </authorList>
    </citation>
    <scope>NUCLEOTIDE SEQUENCE</scope>
    <source>
        <strain evidence="2">UK204</strain>
    </source>
</reference>